<feature type="region of interest" description="Disordered" evidence="1">
    <location>
        <begin position="1"/>
        <end position="34"/>
    </location>
</feature>
<keyword evidence="3" id="KW-1185">Reference proteome</keyword>
<feature type="compositionally biased region" description="Polar residues" evidence="1">
    <location>
        <begin position="928"/>
        <end position="946"/>
    </location>
</feature>
<protein>
    <submittedName>
        <fullName evidence="2">Uncharacterized protein</fullName>
    </submittedName>
</protein>
<feature type="compositionally biased region" description="Polar residues" evidence="1">
    <location>
        <begin position="406"/>
        <end position="416"/>
    </location>
</feature>
<dbReference type="PANTHER" id="PTHR22934:SF24">
    <property type="entry name" value="DNA METHYLATION MODULATOR-2"/>
    <property type="match status" value="1"/>
</dbReference>
<feature type="region of interest" description="Disordered" evidence="1">
    <location>
        <begin position="54"/>
        <end position="184"/>
    </location>
</feature>
<feature type="compositionally biased region" description="Polar residues" evidence="1">
    <location>
        <begin position="855"/>
        <end position="864"/>
    </location>
</feature>
<feature type="compositionally biased region" description="Basic residues" evidence="1">
    <location>
        <begin position="274"/>
        <end position="303"/>
    </location>
</feature>
<feature type="compositionally biased region" description="Polar residues" evidence="1">
    <location>
        <begin position="985"/>
        <end position="994"/>
    </location>
</feature>
<gene>
    <name evidence="2" type="ORF">VTK73DRAFT_7639</name>
</gene>
<evidence type="ECO:0000256" key="1">
    <source>
        <dbReference type="SAM" id="MobiDB-lite"/>
    </source>
</evidence>
<feature type="compositionally biased region" description="Low complexity" evidence="1">
    <location>
        <begin position="304"/>
        <end position="320"/>
    </location>
</feature>
<reference evidence="2 3" key="1">
    <citation type="journal article" date="2024" name="Commun. Biol.">
        <title>Comparative genomic analysis of thermophilic fungi reveals convergent evolutionary adaptations and gene losses.</title>
        <authorList>
            <person name="Steindorff A.S."/>
            <person name="Aguilar-Pontes M.V."/>
            <person name="Robinson A.J."/>
            <person name="Andreopoulos B."/>
            <person name="LaButti K."/>
            <person name="Kuo A."/>
            <person name="Mondo S."/>
            <person name="Riley R."/>
            <person name="Otillar R."/>
            <person name="Haridas S."/>
            <person name="Lipzen A."/>
            <person name="Grimwood J."/>
            <person name="Schmutz J."/>
            <person name="Clum A."/>
            <person name="Reid I.D."/>
            <person name="Moisan M.C."/>
            <person name="Butler G."/>
            <person name="Nguyen T.T.M."/>
            <person name="Dewar K."/>
            <person name="Conant G."/>
            <person name="Drula E."/>
            <person name="Henrissat B."/>
            <person name="Hansel C."/>
            <person name="Singer S."/>
            <person name="Hutchinson M.I."/>
            <person name="de Vries R.P."/>
            <person name="Natvig D.O."/>
            <person name="Powell A.J."/>
            <person name="Tsang A."/>
            <person name="Grigoriev I.V."/>
        </authorList>
    </citation>
    <scope>NUCLEOTIDE SEQUENCE [LARGE SCALE GENOMIC DNA]</scope>
    <source>
        <strain evidence="2 3">ATCC 24622</strain>
    </source>
</reference>
<feature type="compositionally biased region" description="Low complexity" evidence="1">
    <location>
        <begin position="154"/>
        <end position="180"/>
    </location>
</feature>
<proteinExistence type="predicted"/>
<evidence type="ECO:0000313" key="3">
    <source>
        <dbReference type="Proteomes" id="UP001586593"/>
    </source>
</evidence>
<feature type="compositionally biased region" description="Polar residues" evidence="1">
    <location>
        <begin position="794"/>
        <end position="807"/>
    </location>
</feature>
<feature type="region of interest" description="Disordered" evidence="1">
    <location>
        <begin position="701"/>
        <end position="781"/>
    </location>
</feature>
<feature type="compositionally biased region" description="Polar residues" evidence="1">
    <location>
        <begin position="573"/>
        <end position="586"/>
    </location>
</feature>
<feature type="compositionally biased region" description="Basic residues" evidence="1">
    <location>
        <begin position="472"/>
        <end position="486"/>
    </location>
</feature>
<dbReference type="PANTHER" id="PTHR22934">
    <property type="entry name" value="PROTEIN ESC1/WETA-RELATED"/>
    <property type="match status" value="1"/>
</dbReference>
<dbReference type="InterPro" id="IPR040112">
    <property type="entry name" value="WetA"/>
</dbReference>
<dbReference type="Proteomes" id="UP001586593">
    <property type="component" value="Unassembled WGS sequence"/>
</dbReference>
<feature type="compositionally biased region" description="Polar residues" evidence="1">
    <location>
        <begin position="821"/>
        <end position="832"/>
    </location>
</feature>
<organism evidence="2 3">
    <name type="scientific">Phialemonium thermophilum</name>
    <dbReference type="NCBI Taxonomy" id="223376"/>
    <lineage>
        <taxon>Eukaryota</taxon>
        <taxon>Fungi</taxon>
        <taxon>Dikarya</taxon>
        <taxon>Ascomycota</taxon>
        <taxon>Pezizomycotina</taxon>
        <taxon>Sordariomycetes</taxon>
        <taxon>Sordariomycetidae</taxon>
        <taxon>Cephalothecales</taxon>
        <taxon>Cephalothecaceae</taxon>
        <taxon>Phialemonium</taxon>
    </lineage>
</organism>
<feature type="compositionally biased region" description="Low complexity" evidence="1">
    <location>
        <begin position="808"/>
        <end position="820"/>
    </location>
</feature>
<feature type="compositionally biased region" description="Low complexity" evidence="1">
    <location>
        <begin position="705"/>
        <end position="746"/>
    </location>
</feature>
<feature type="compositionally biased region" description="Polar residues" evidence="1">
    <location>
        <begin position="489"/>
        <end position="519"/>
    </location>
</feature>
<feature type="region of interest" description="Disordered" evidence="1">
    <location>
        <begin position="1043"/>
        <end position="1069"/>
    </location>
</feature>
<sequence length="1069" mass="113866">MASRPNPEFVGRVYPSHHATGSAQQGTASNAAAIPKNNPSFGVLATVDTDADSASGVYRDGRVRNPVPSKLKGKTDERKGNFSVLHMDLGGKNEASERGAQAKRTSESTELAAKKALRNGYAPHRRSRGHHGIANDVGKSSVTPAPAVTPTEQLLSSTLGPSISLPLPSSSSRPTRTQPLDPVETKAEQARLLTLLRSLHPAAIVDQICKALAYFGGIPGAPPPADGAFPPSAQANGTGAYFVGWISEIFPKLSPEEAPSLGPNPEIQAPDTSKRKRGRPKGSKAKKVRKDKGVKKGPVKARKAGSNSSQPAQSSAADGSWVDVLDDDGGDENTATVEQRQIGLDFDQQARDDHLMTPIQALGNGRAALKPSSATPGTGVSRGVEPPSTGKRRGRPKGSKNRPKDSNSAANTTTVHQVPEASQEKASEHPYSQTTVPAVKDAPAPSAFTNQSFTPVNQSSVPAVESLSTTPSRKRTGRPKGSKNKPRSSDTTAGLSSMTTSPAINEVSINSQVPQSHSMTVREDILESAPPAPLGPHQTAAPNKRKRKAAQVADRTEARKPHFTAPSLGFPGLNSSHTQPAQTLPKTSVVPPPAKRQRKTKEKKTAIPVEGPQPSGDSASSPGLLASPVHQALQQPSNHDSLAVSVDHNMPSPQHGHFDASSPTIENYEAQLQAQLEQQAEPGAHLALPSGHVDARQLMSNGLSQQSQQQHRQPFQQRQQQQFQHNHLQQQQQQQQQHQVRAHQAQTTKQSLGHTSQSRSPIPQQQGSKSQTSSPMVSQHTTRAAQVNFQQYRQSNSPYTRPQAFSPQQHQQQQQQHQQQGFTAQQNSPLIPTQTTQSSQYSTTSQAQQQQQSQHPFASGQQHYSASQAQFGNGQQQGGSQPRFAQLGASSAGSQSFTSQPSPQFPAAASNSPFGTSDNAYRAPTGGLRTSSFPAQRSQAVNSNAANGYRHHHSPSFGTTTATAVTTSQQQQQQRQPSQHAVVQTTQGMQGLQSSFSGTTDWIFDTPSIDGSSGHNGIGLNNGSYDMGSNTVVARAAASNNTGSSFTQSAMATFDPSGLNGSDRYYHRR</sequence>
<evidence type="ECO:0000313" key="2">
    <source>
        <dbReference type="EMBL" id="KAL1883851.1"/>
    </source>
</evidence>
<feature type="compositionally biased region" description="Basic residues" evidence="1">
    <location>
        <begin position="390"/>
        <end position="401"/>
    </location>
</feature>
<feature type="compositionally biased region" description="Polar residues" evidence="1">
    <location>
        <begin position="909"/>
        <end position="919"/>
    </location>
</feature>
<feature type="compositionally biased region" description="Polar residues" evidence="1">
    <location>
        <begin position="447"/>
        <end position="471"/>
    </location>
</feature>
<name>A0ABR3Y6E1_9PEZI</name>
<feature type="compositionally biased region" description="Polar residues" evidence="1">
    <location>
        <begin position="747"/>
        <end position="781"/>
    </location>
</feature>
<feature type="compositionally biased region" description="Polar residues" evidence="1">
    <location>
        <begin position="19"/>
        <end position="30"/>
    </location>
</feature>
<dbReference type="EMBL" id="JAZHXJ010000005">
    <property type="protein sequence ID" value="KAL1883851.1"/>
    <property type="molecule type" value="Genomic_DNA"/>
</dbReference>
<feature type="region of interest" description="Disordered" evidence="1">
    <location>
        <begin position="794"/>
        <end position="994"/>
    </location>
</feature>
<feature type="compositionally biased region" description="Low complexity" evidence="1">
    <location>
        <begin position="959"/>
        <end position="984"/>
    </location>
</feature>
<accession>A0ABR3Y6E1</accession>
<feature type="compositionally biased region" description="Low complexity" evidence="1">
    <location>
        <begin position="833"/>
        <end position="854"/>
    </location>
</feature>
<feature type="compositionally biased region" description="Low complexity" evidence="1">
    <location>
        <begin position="865"/>
        <end position="906"/>
    </location>
</feature>
<comment type="caution">
    <text evidence="2">The sequence shown here is derived from an EMBL/GenBank/DDBJ whole genome shotgun (WGS) entry which is preliminary data.</text>
</comment>
<feature type="region of interest" description="Disordered" evidence="1">
    <location>
        <begin position="254"/>
        <end position="661"/>
    </location>
</feature>